<reference evidence="8" key="1">
    <citation type="submission" date="2020-08" db="EMBL/GenBank/DDBJ databases">
        <title>Genome public.</title>
        <authorList>
            <person name="Liu C."/>
            <person name="Sun Q."/>
        </authorList>
    </citation>
    <scope>NUCLEOTIDE SEQUENCE</scope>
    <source>
        <strain evidence="8">NSJ-12</strain>
    </source>
</reference>
<dbReference type="RefSeq" id="WP_249332509.1">
    <property type="nucleotide sequence ID" value="NZ_JACRSY010000010.1"/>
</dbReference>
<evidence type="ECO:0000256" key="2">
    <source>
        <dbReference type="ARBA" id="ARBA00009695"/>
    </source>
</evidence>
<dbReference type="EMBL" id="JACRSY010000010">
    <property type="protein sequence ID" value="MBC8579466.1"/>
    <property type="molecule type" value="Genomic_DNA"/>
</dbReference>
<dbReference type="HAMAP" id="MF_01114">
    <property type="entry name" value="RecX"/>
    <property type="match status" value="1"/>
</dbReference>
<keyword evidence="9" id="KW-1185">Reference proteome</keyword>
<dbReference type="InterPro" id="IPR036388">
    <property type="entry name" value="WH-like_DNA-bd_sf"/>
</dbReference>
<dbReference type="Pfam" id="PF21982">
    <property type="entry name" value="RecX_HTH1"/>
    <property type="match status" value="1"/>
</dbReference>
<dbReference type="PANTHER" id="PTHR33602:SF1">
    <property type="entry name" value="REGULATORY PROTEIN RECX FAMILY PROTEIN"/>
    <property type="match status" value="1"/>
</dbReference>
<dbReference type="GO" id="GO:0006282">
    <property type="term" value="P:regulation of DNA repair"/>
    <property type="evidence" value="ECO:0007669"/>
    <property type="project" value="UniProtKB-UniRule"/>
</dbReference>
<protein>
    <recommendedName>
        <fullName evidence="3 5">Regulatory protein RecX</fullName>
    </recommendedName>
</protein>
<evidence type="ECO:0000256" key="3">
    <source>
        <dbReference type="ARBA" id="ARBA00018111"/>
    </source>
</evidence>
<sequence length="209" mass="24833">MNYEITAIEEQKKDPNRCSVFINGAFGFGLSKKAVERYQLCVGMVLDQPAYEKLMAALQLDKAKFKALDMISRGSKSEKQMREKLIQAEYSEYIVEEVMQFLKKYQYIDDDALAKRYIESRSQYSHKSLRQIKAELYRKGIVVDQVKDYCEDTEEREEANIEYFLDKFRYDPTWDIKQKQKIINRLLTRGFQYSQVEKCLRKRNEGFDA</sequence>
<gene>
    <name evidence="5" type="primary">recX</name>
    <name evidence="8" type="ORF">H8718_07980</name>
</gene>
<dbReference type="PANTHER" id="PTHR33602">
    <property type="entry name" value="REGULATORY PROTEIN RECX FAMILY PROTEIN"/>
    <property type="match status" value="1"/>
</dbReference>
<comment type="subcellular location">
    <subcellularLocation>
        <location evidence="1 5">Cytoplasm</location>
    </subcellularLocation>
</comment>
<comment type="caution">
    <text evidence="8">The sequence shown here is derived from an EMBL/GenBank/DDBJ whole genome shotgun (WGS) entry which is preliminary data.</text>
</comment>
<evidence type="ECO:0000259" key="6">
    <source>
        <dbReference type="Pfam" id="PF02631"/>
    </source>
</evidence>
<evidence type="ECO:0000256" key="4">
    <source>
        <dbReference type="ARBA" id="ARBA00022490"/>
    </source>
</evidence>
<feature type="domain" description="RecX second three-helical" evidence="6">
    <location>
        <begin position="109"/>
        <end position="141"/>
    </location>
</feature>
<accession>A0A926EH14</accession>
<dbReference type="Pfam" id="PF02631">
    <property type="entry name" value="RecX_HTH2"/>
    <property type="match status" value="1"/>
</dbReference>
<dbReference type="InterPro" id="IPR053926">
    <property type="entry name" value="RecX_HTH_1st"/>
</dbReference>
<feature type="domain" description="RecX first three-helical" evidence="7">
    <location>
        <begin position="63"/>
        <end position="102"/>
    </location>
</feature>
<proteinExistence type="inferred from homology"/>
<comment type="function">
    <text evidence="5">Modulates RecA activity.</text>
</comment>
<organism evidence="8 9">
    <name type="scientific">Zhenhengia yiwuensis</name>
    <dbReference type="NCBI Taxonomy" id="2763666"/>
    <lineage>
        <taxon>Bacteria</taxon>
        <taxon>Bacillati</taxon>
        <taxon>Bacillota</taxon>
        <taxon>Clostridia</taxon>
        <taxon>Lachnospirales</taxon>
        <taxon>Lachnospiraceae</taxon>
        <taxon>Zhenhengia</taxon>
    </lineage>
</organism>
<comment type="similarity">
    <text evidence="2 5">Belongs to the RecX family.</text>
</comment>
<dbReference type="GO" id="GO:0005737">
    <property type="term" value="C:cytoplasm"/>
    <property type="evidence" value="ECO:0007669"/>
    <property type="project" value="UniProtKB-SubCell"/>
</dbReference>
<keyword evidence="4 5" id="KW-0963">Cytoplasm</keyword>
<dbReference type="Gene3D" id="1.10.10.10">
    <property type="entry name" value="Winged helix-like DNA-binding domain superfamily/Winged helix DNA-binding domain"/>
    <property type="match status" value="1"/>
</dbReference>
<dbReference type="InterPro" id="IPR053924">
    <property type="entry name" value="RecX_HTH_2nd"/>
</dbReference>
<evidence type="ECO:0000259" key="7">
    <source>
        <dbReference type="Pfam" id="PF21982"/>
    </source>
</evidence>
<dbReference type="Proteomes" id="UP000655830">
    <property type="component" value="Unassembled WGS sequence"/>
</dbReference>
<evidence type="ECO:0000256" key="5">
    <source>
        <dbReference type="HAMAP-Rule" id="MF_01114"/>
    </source>
</evidence>
<dbReference type="InterPro" id="IPR003783">
    <property type="entry name" value="Regulatory_RecX"/>
</dbReference>
<evidence type="ECO:0000256" key="1">
    <source>
        <dbReference type="ARBA" id="ARBA00004496"/>
    </source>
</evidence>
<evidence type="ECO:0000313" key="9">
    <source>
        <dbReference type="Proteomes" id="UP000655830"/>
    </source>
</evidence>
<dbReference type="AlphaFoldDB" id="A0A926EH14"/>
<evidence type="ECO:0000313" key="8">
    <source>
        <dbReference type="EMBL" id="MBC8579466.1"/>
    </source>
</evidence>
<name>A0A926EH14_9FIRM</name>